<keyword evidence="3 7" id="KW-0812">Transmembrane</keyword>
<evidence type="ECO:0000259" key="8">
    <source>
        <dbReference type="PROSITE" id="PS50850"/>
    </source>
</evidence>
<keyword evidence="10" id="KW-1185">Reference proteome</keyword>
<keyword evidence="5 7" id="KW-0472">Membrane</keyword>
<evidence type="ECO:0000256" key="5">
    <source>
        <dbReference type="ARBA" id="ARBA00023136"/>
    </source>
</evidence>
<reference evidence="9 10" key="1">
    <citation type="journal article" date="2015" name="Antonie Van Leeuwenhoek">
        <title>Streptomyces klenkii sp. nov., isolated from deep marine sediment.</title>
        <authorList>
            <person name="Veyisoglu A."/>
            <person name="Sahin N."/>
        </authorList>
    </citation>
    <scope>NUCLEOTIDE SEQUENCE [LARGE SCALE GENOMIC DNA]</scope>
    <source>
        <strain evidence="9 10">KCTC 29202</strain>
    </source>
</reference>
<feature type="region of interest" description="Disordered" evidence="6">
    <location>
        <begin position="1"/>
        <end position="55"/>
    </location>
</feature>
<dbReference type="GO" id="GO:0022857">
    <property type="term" value="F:transmembrane transporter activity"/>
    <property type="evidence" value="ECO:0007669"/>
    <property type="project" value="InterPro"/>
</dbReference>
<comment type="caution">
    <text evidence="9">The sequence shown here is derived from an EMBL/GenBank/DDBJ whole genome shotgun (WGS) entry which is preliminary data.</text>
</comment>
<protein>
    <submittedName>
        <fullName evidence="9">MFS transporter</fullName>
    </submittedName>
</protein>
<feature type="domain" description="Major facilitator superfamily (MFS) profile" evidence="8">
    <location>
        <begin position="61"/>
        <end position="469"/>
    </location>
</feature>
<dbReference type="PANTHER" id="PTHR23513">
    <property type="entry name" value="INTEGRAL MEMBRANE EFFLUX PROTEIN-RELATED"/>
    <property type="match status" value="1"/>
</dbReference>
<sequence>MSDQVQATRVDERAEEPAPRHAAEPVSQHTVESAPRRPADSVPQHIADSAAEPSARQGTRNTVVLLVFTAITNLADGVTKIALPLLATQASGSPAQVSAVSLTLSLPWLLAALHVGVLVDRADRRRLLWAANGLRLLALGALIPVAADGGITIPVLCAAGAVLGVAEVIALTAASALIPALTPPEGRERANAWIAGAETVCNEFCGPFVGGLLLAAGTGLALGVTWVSYLAAAFVLILLAGRFRAARPATATATVAATATATETPAPAPAPESVNQQIAGGLRYLWRNVLLRTMALILTVLCACWGAWLALMPLFATDVMDVTPREYGAILSALGIGGLVGALAVTRVNRLFGRRWVMFADLVGTFAMMAVPALTTSVWAVAAAAFAGGMGGTLWTVNSRTIAQHLVPDGMLGRYNAVSRLFSWGAMPIGAGLMGLLAEWLGLRLAFAVFAASVAVTILPFLRVLTRHALAEAFAEERA</sequence>
<feature type="transmembrane region" description="Helical" evidence="7">
    <location>
        <begin position="127"/>
        <end position="147"/>
    </location>
</feature>
<evidence type="ECO:0000256" key="4">
    <source>
        <dbReference type="ARBA" id="ARBA00022989"/>
    </source>
</evidence>
<proteinExistence type="predicted"/>
<evidence type="ECO:0000313" key="9">
    <source>
        <dbReference type="EMBL" id="RKN77508.1"/>
    </source>
</evidence>
<organism evidence="9 10">
    <name type="scientific">Streptomyces klenkii</name>
    <dbReference type="NCBI Taxonomy" id="1420899"/>
    <lineage>
        <taxon>Bacteria</taxon>
        <taxon>Bacillati</taxon>
        <taxon>Actinomycetota</taxon>
        <taxon>Actinomycetes</taxon>
        <taxon>Kitasatosporales</taxon>
        <taxon>Streptomycetaceae</taxon>
        <taxon>Streptomyces</taxon>
    </lineage>
</organism>
<dbReference type="SUPFAM" id="SSF103473">
    <property type="entry name" value="MFS general substrate transporter"/>
    <property type="match status" value="1"/>
</dbReference>
<dbReference type="GO" id="GO:0005886">
    <property type="term" value="C:plasma membrane"/>
    <property type="evidence" value="ECO:0007669"/>
    <property type="project" value="UniProtKB-SubCell"/>
</dbReference>
<feature type="transmembrane region" description="Helical" evidence="7">
    <location>
        <begin position="153"/>
        <end position="178"/>
    </location>
</feature>
<evidence type="ECO:0000256" key="6">
    <source>
        <dbReference type="SAM" id="MobiDB-lite"/>
    </source>
</evidence>
<keyword evidence="2" id="KW-1003">Cell membrane</keyword>
<dbReference type="InterPro" id="IPR020846">
    <property type="entry name" value="MFS_dom"/>
</dbReference>
<evidence type="ECO:0000313" key="10">
    <source>
        <dbReference type="Proteomes" id="UP000270343"/>
    </source>
</evidence>
<feature type="transmembrane region" description="Helical" evidence="7">
    <location>
        <begin position="293"/>
        <end position="315"/>
    </location>
</feature>
<feature type="compositionally biased region" description="Basic and acidic residues" evidence="6">
    <location>
        <begin position="9"/>
        <end position="23"/>
    </location>
</feature>
<feature type="transmembrane region" description="Helical" evidence="7">
    <location>
        <begin position="190"/>
        <end position="214"/>
    </location>
</feature>
<dbReference type="PANTHER" id="PTHR23513:SF6">
    <property type="entry name" value="MAJOR FACILITATOR SUPERFAMILY ASSOCIATED DOMAIN-CONTAINING PROTEIN"/>
    <property type="match status" value="1"/>
</dbReference>
<feature type="transmembrane region" description="Helical" evidence="7">
    <location>
        <begin position="220"/>
        <end position="240"/>
    </location>
</feature>
<gene>
    <name evidence="9" type="ORF">D7231_01950</name>
</gene>
<dbReference type="Proteomes" id="UP000270343">
    <property type="component" value="Unassembled WGS sequence"/>
</dbReference>
<dbReference type="AlphaFoldDB" id="A0A3B0BYZ8"/>
<feature type="transmembrane region" description="Helical" evidence="7">
    <location>
        <begin position="356"/>
        <end position="373"/>
    </location>
</feature>
<feature type="transmembrane region" description="Helical" evidence="7">
    <location>
        <begin position="327"/>
        <end position="344"/>
    </location>
</feature>
<feature type="transmembrane region" description="Helical" evidence="7">
    <location>
        <begin position="63"/>
        <end position="83"/>
    </location>
</feature>
<evidence type="ECO:0000256" key="1">
    <source>
        <dbReference type="ARBA" id="ARBA00004651"/>
    </source>
</evidence>
<evidence type="ECO:0000256" key="3">
    <source>
        <dbReference type="ARBA" id="ARBA00022692"/>
    </source>
</evidence>
<comment type="subcellular location">
    <subcellularLocation>
        <location evidence="1">Cell membrane</location>
        <topology evidence="1">Multi-pass membrane protein</topology>
    </subcellularLocation>
</comment>
<name>A0A3B0BYZ8_9ACTN</name>
<keyword evidence="4 7" id="KW-1133">Transmembrane helix</keyword>
<dbReference type="Pfam" id="PF07690">
    <property type="entry name" value="MFS_1"/>
    <property type="match status" value="1"/>
</dbReference>
<dbReference type="CDD" id="cd06173">
    <property type="entry name" value="MFS_MefA_like"/>
    <property type="match status" value="1"/>
</dbReference>
<evidence type="ECO:0000256" key="7">
    <source>
        <dbReference type="SAM" id="Phobius"/>
    </source>
</evidence>
<dbReference type="InterPro" id="IPR011701">
    <property type="entry name" value="MFS"/>
</dbReference>
<dbReference type="InterPro" id="IPR036259">
    <property type="entry name" value="MFS_trans_sf"/>
</dbReference>
<dbReference type="Gene3D" id="1.20.1250.20">
    <property type="entry name" value="MFS general substrate transporter like domains"/>
    <property type="match status" value="1"/>
</dbReference>
<dbReference type="OrthoDB" id="145388at2"/>
<feature type="transmembrane region" description="Helical" evidence="7">
    <location>
        <begin position="443"/>
        <end position="462"/>
    </location>
</feature>
<dbReference type="EMBL" id="RBAM01000001">
    <property type="protein sequence ID" value="RKN77508.1"/>
    <property type="molecule type" value="Genomic_DNA"/>
</dbReference>
<dbReference type="PROSITE" id="PS50850">
    <property type="entry name" value="MFS"/>
    <property type="match status" value="1"/>
</dbReference>
<evidence type="ECO:0000256" key="2">
    <source>
        <dbReference type="ARBA" id="ARBA00022475"/>
    </source>
</evidence>
<accession>A0A3B0BYZ8</accession>
<feature type="transmembrane region" description="Helical" evidence="7">
    <location>
        <begin position="95"/>
        <end position="115"/>
    </location>
</feature>